<comment type="caution">
    <text evidence="1">The sequence shown here is derived from an EMBL/GenBank/DDBJ whole genome shotgun (WGS) entry which is preliminary data.</text>
</comment>
<name>A0ACC3CU57_9PEZI</name>
<proteinExistence type="predicted"/>
<dbReference type="EMBL" id="JAWDJW010011586">
    <property type="protein sequence ID" value="KAK3044702.1"/>
    <property type="molecule type" value="Genomic_DNA"/>
</dbReference>
<protein>
    <submittedName>
        <fullName evidence="1">Uncharacterized protein</fullName>
    </submittedName>
</protein>
<dbReference type="Proteomes" id="UP001186974">
    <property type="component" value="Unassembled WGS sequence"/>
</dbReference>
<evidence type="ECO:0000313" key="2">
    <source>
        <dbReference type="Proteomes" id="UP001186974"/>
    </source>
</evidence>
<gene>
    <name evidence="1" type="ORF">LTS18_000583</name>
</gene>
<reference evidence="1" key="1">
    <citation type="submission" date="2024-09" db="EMBL/GenBank/DDBJ databases">
        <title>Black Yeasts Isolated from many extreme environments.</title>
        <authorList>
            <person name="Coleine C."/>
            <person name="Stajich J.E."/>
            <person name="Selbmann L."/>
        </authorList>
    </citation>
    <scope>NUCLEOTIDE SEQUENCE</scope>
    <source>
        <strain evidence="1">CCFEE 5737</strain>
    </source>
</reference>
<feature type="non-terminal residue" evidence="1">
    <location>
        <position position="1"/>
    </location>
</feature>
<keyword evidence="2" id="KW-1185">Reference proteome</keyword>
<evidence type="ECO:0000313" key="1">
    <source>
        <dbReference type="EMBL" id="KAK3044702.1"/>
    </source>
</evidence>
<organism evidence="1 2">
    <name type="scientific">Coniosporium uncinatum</name>
    <dbReference type="NCBI Taxonomy" id="93489"/>
    <lineage>
        <taxon>Eukaryota</taxon>
        <taxon>Fungi</taxon>
        <taxon>Dikarya</taxon>
        <taxon>Ascomycota</taxon>
        <taxon>Pezizomycotina</taxon>
        <taxon>Dothideomycetes</taxon>
        <taxon>Dothideomycetes incertae sedis</taxon>
        <taxon>Coniosporium</taxon>
    </lineage>
</organism>
<sequence length="158" mass="18156">ETLGRSLSQGEKKANPLALAALMDNNWFKFPVKDELYRDTLERKSRGLPPGLFTDWEYILVFNHKDKEYLERLRAAVLLARGIKFVKEDMGKIRLLGEYSGNKEVIIYEPKRIGEEKVQTREGWNGCVGVIKFAFKAFLKKQLGWVQPSPAKSQTAHD</sequence>
<accession>A0ACC3CU57</accession>